<dbReference type="InterPro" id="IPR050638">
    <property type="entry name" value="AA-Vitamin_Transporters"/>
</dbReference>
<proteinExistence type="predicted"/>
<feature type="transmembrane region" description="Helical" evidence="6">
    <location>
        <begin position="236"/>
        <end position="255"/>
    </location>
</feature>
<name>A0A9X4PE04_9PAST</name>
<dbReference type="InterPro" id="IPR000620">
    <property type="entry name" value="EamA_dom"/>
</dbReference>
<feature type="transmembrane region" description="Helical" evidence="6">
    <location>
        <begin position="85"/>
        <end position="107"/>
    </location>
</feature>
<feature type="domain" description="EamA" evidence="7">
    <location>
        <begin position="143"/>
        <end position="277"/>
    </location>
</feature>
<dbReference type="PANTHER" id="PTHR32322:SF18">
    <property type="entry name" value="S-ADENOSYLMETHIONINE_S-ADENOSYLHOMOCYSTEINE TRANSPORTER"/>
    <property type="match status" value="1"/>
</dbReference>
<evidence type="ECO:0000256" key="3">
    <source>
        <dbReference type="ARBA" id="ARBA00022692"/>
    </source>
</evidence>
<sequence>MFYALLAVFIWGSSFTAGKIAYTMADPVLVTQFRFLLAGLLVAPVFFKSYQQIPPHLRKKVWWLALLNFPISFLLQFIGLQYTSASVAATIVGAEPLITVLIGFLFFKQKGTWLDWLMSAVVFIGILLIVISTHSNAGNSALFGVLLIIAAAIAFVFCLYLGKSLLQEIEPKVYSSVLLGLAPLLCLPFTLVLTQNWQITPNSEGILAILYLAWACGWLAIHCWNKSIQKISANHAGIIIALEPVFGVFIAMIWLGESLSWLTSLGVILVIGATIIAVGLPAWRQYSKKKS</sequence>
<evidence type="ECO:0000259" key="7">
    <source>
        <dbReference type="Pfam" id="PF00892"/>
    </source>
</evidence>
<evidence type="ECO:0000313" key="8">
    <source>
        <dbReference type="EMBL" id="MDG6895656.1"/>
    </source>
</evidence>
<organism evidence="8 9">
    <name type="scientific">Volucribacter amazonae</name>
    <dbReference type="NCBI Taxonomy" id="256731"/>
    <lineage>
        <taxon>Bacteria</taxon>
        <taxon>Pseudomonadati</taxon>
        <taxon>Pseudomonadota</taxon>
        <taxon>Gammaproteobacteria</taxon>
        <taxon>Pasteurellales</taxon>
        <taxon>Pasteurellaceae</taxon>
        <taxon>Volucribacter</taxon>
    </lineage>
</organism>
<protein>
    <submittedName>
        <fullName evidence="8">Transporter</fullName>
    </submittedName>
</protein>
<dbReference type="Gene3D" id="1.10.3730.20">
    <property type="match status" value="1"/>
</dbReference>
<dbReference type="EMBL" id="LWID01000001">
    <property type="protein sequence ID" value="MDG6895656.1"/>
    <property type="molecule type" value="Genomic_DNA"/>
</dbReference>
<dbReference type="Proteomes" id="UP001155500">
    <property type="component" value="Unassembled WGS sequence"/>
</dbReference>
<dbReference type="AlphaFoldDB" id="A0A9X4PE04"/>
<dbReference type="Pfam" id="PF00892">
    <property type="entry name" value="EamA"/>
    <property type="match status" value="2"/>
</dbReference>
<evidence type="ECO:0000256" key="6">
    <source>
        <dbReference type="SAM" id="Phobius"/>
    </source>
</evidence>
<dbReference type="PANTHER" id="PTHR32322">
    <property type="entry name" value="INNER MEMBRANE TRANSPORTER"/>
    <property type="match status" value="1"/>
</dbReference>
<feature type="transmembrane region" description="Helical" evidence="6">
    <location>
        <begin position="114"/>
        <end position="135"/>
    </location>
</feature>
<feature type="transmembrane region" description="Helical" evidence="6">
    <location>
        <begin position="32"/>
        <end position="49"/>
    </location>
</feature>
<gene>
    <name evidence="8" type="ORF">A6A20_08480</name>
</gene>
<dbReference type="GO" id="GO:0005886">
    <property type="term" value="C:plasma membrane"/>
    <property type="evidence" value="ECO:0007669"/>
    <property type="project" value="UniProtKB-SubCell"/>
</dbReference>
<keyword evidence="4 6" id="KW-1133">Transmembrane helix</keyword>
<evidence type="ECO:0000256" key="1">
    <source>
        <dbReference type="ARBA" id="ARBA00004651"/>
    </source>
</evidence>
<keyword evidence="3 6" id="KW-0812">Transmembrane</keyword>
<feature type="transmembrane region" description="Helical" evidence="6">
    <location>
        <begin position="141"/>
        <end position="161"/>
    </location>
</feature>
<evidence type="ECO:0000256" key="2">
    <source>
        <dbReference type="ARBA" id="ARBA00022475"/>
    </source>
</evidence>
<feature type="transmembrane region" description="Helical" evidence="6">
    <location>
        <begin position="261"/>
        <end position="283"/>
    </location>
</feature>
<accession>A0A9X4PE04</accession>
<evidence type="ECO:0000313" key="9">
    <source>
        <dbReference type="Proteomes" id="UP001155500"/>
    </source>
</evidence>
<feature type="transmembrane region" description="Helical" evidence="6">
    <location>
        <begin position="61"/>
        <end position="79"/>
    </location>
</feature>
<feature type="transmembrane region" description="Helical" evidence="6">
    <location>
        <begin position="173"/>
        <end position="193"/>
    </location>
</feature>
<reference evidence="8" key="1">
    <citation type="submission" date="2016-03" db="EMBL/GenBank/DDBJ databases">
        <title>Co-evolution between Pasteurellaceae and their hosts.</title>
        <authorList>
            <person name="Hansen M.J."/>
            <person name="Bojesen A.M."/>
            <person name="Planet P."/>
        </authorList>
    </citation>
    <scope>NUCLEOTIDE SEQUENCE</scope>
    <source>
        <strain evidence="8">146/S8/89</strain>
    </source>
</reference>
<feature type="domain" description="EamA" evidence="7">
    <location>
        <begin position="2"/>
        <end position="130"/>
    </location>
</feature>
<comment type="subcellular location">
    <subcellularLocation>
        <location evidence="1">Cell membrane</location>
        <topology evidence="1">Multi-pass membrane protein</topology>
    </subcellularLocation>
</comment>
<evidence type="ECO:0000256" key="4">
    <source>
        <dbReference type="ARBA" id="ARBA00022989"/>
    </source>
</evidence>
<keyword evidence="5 6" id="KW-0472">Membrane</keyword>
<comment type="caution">
    <text evidence="8">The sequence shown here is derived from an EMBL/GenBank/DDBJ whole genome shotgun (WGS) entry which is preliminary data.</text>
</comment>
<dbReference type="RefSeq" id="WP_279573029.1">
    <property type="nucleotide sequence ID" value="NZ_LWID01000001.1"/>
</dbReference>
<feature type="transmembrane region" description="Helical" evidence="6">
    <location>
        <begin position="205"/>
        <end position="224"/>
    </location>
</feature>
<keyword evidence="9" id="KW-1185">Reference proteome</keyword>
<dbReference type="SUPFAM" id="SSF103481">
    <property type="entry name" value="Multidrug resistance efflux transporter EmrE"/>
    <property type="match status" value="2"/>
</dbReference>
<dbReference type="InterPro" id="IPR037185">
    <property type="entry name" value="EmrE-like"/>
</dbReference>
<evidence type="ECO:0000256" key="5">
    <source>
        <dbReference type="ARBA" id="ARBA00023136"/>
    </source>
</evidence>
<keyword evidence="2" id="KW-1003">Cell membrane</keyword>